<accession>K0R9J7</accession>
<comment type="caution">
    <text evidence="2">The sequence shown here is derived from an EMBL/GenBank/DDBJ whole genome shotgun (WGS) entry which is preliminary data.</text>
</comment>
<name>K0R9J7_THAOC</name>
<keyword evidence="3" id="KW-1185">Reference proteome</keyword>
<protein>
    <submittedName>
        <fullName evidence="2">Uncharacterized protein</fullName>
    </submittedName>
</protein>
<reference evidence="2 3" key="1">
    <citation type="journal article" date="2012" name="Genome Biol.">
        <title>Genome and low-iron response of an oceanic diatom adapted to chronic iron limitation.</title>
        <authorList>
            <person name="Lommer M."/>
            <person name="Specht M."/>
            <person name="Roy A.S."/>
            <person name="Kraemer L."/>
            <person name="Andreson R."/>
            <person name="Gutowska M.A."/>
            <person name="Wolf J."/>
            <person name="Bergner S.V."/>
            <person name="Schilhabel M.B."/>
            <person name="Klostermeier U.C."/>
            <person name="Beiko R.G."/>
            <person name="Rosenstiel P."/>
            <person name="Hippler M."/>
            <person name="Laroche J."/>
        </authorList>
    </citation>
    <scope>NUCLEOTIDE SEQUENCE [LARGE SCALE GENOMIC DNA]</scope>
    <source>
        <strain evidence="2 3">CCMP1005</strain>
    </source>
</reference>
<feature type="compositionally biased region" description="Basic and acidic residues" evidence="1">
    <location>
        <begin position="28"/>
        <end position="45"/>
    </location>
</feature>
<evidence type="ECO:0000313" key="2">
    <source>
        <dbReference type="EMBL" id="EJK49775.1"/>
    </source>
</evidence>
<evidence type="ECO:0000256" key="1">
    <source>
        <dbReference type="SAM" id="MobiDB-lite"/>
    </source>
</evidence>
<dbReference type="Proteomes" id="UP000266841">
    <property type="component" value="Unassembled WGS sequence"/>
</dbReference>
<proteinExistence type="predicted"/>
<evidence type="ECO:0000313" key="3">
    <source>
        <dbReference type="Proteomes" id="UP000266841"/>
    </source>
</evidence>
<feature type="region of interest" description="Disordered" evidence="1">
    <location>
        <begin position="1"/>
        <end position="76"/>
    </location>
</feature>
<gene>
    <name evidence="2" type="ORF">THAOC_31314</name>
</gene>
<dbReference type="AlphaFoldDB" id="K0R9J7"/>
<sequence length="144" mass="15315">HREGALSLHRGTARVSPHPVEDPPWTVPREDRPGVPRPPERHGREGAAPVLLDGGGGRVGRHGRQEGREDGPDPSVGRAVLARLLTASPSPVPSRNGLPRLGRSASLLRPASSNLFEAAVQPQRRSRAHIVAIVAVTSSATRFV</sequence>
<feature type="non-terminal residue" evidence="2">
    <location>
        <position position="1"/>
    </location>
</feature>
<dbReference type="EMBL" id="AGNL01044443">
    <property type="protein sequence ID" value="EJK49775.1"/>
    <property type="molecule type" value="Genomic_DNA"/>
</dbReference>
<organism evidence="2 3">
    <name type="scientific">Thalassiosira oceanica</name>
    <name type="common">Marine diatom</name>
    <dbReference type="NCBI Taxonomy" id="159749"/>
    <lineage>
        <taxon>Eukaryota</taxon>
        <taxon>Sar</taxon>
        <taxon>Stramenopiles</taxon>
        <taxon>Ochrophyta</taxon>
        <taxon>Bacillariophyta</taxon>
        <taxon>Coscinodiscophyceae</taxon>
        <taxon>Thalassiosirophycidae</taxon>
        <taxon>Thalassiosirales</taxon>
        <taxon>Thalassiosiraceae</taxon>
        <taxon>Thalassiosira</taxon>
    </lineage>
</organism>